<evidence type="ECO:0008006" key="4">
    <source>
        <dbReference type="Google" id="ProtNLM"/>
    </source>
</evidence>
<feature type="chain" id="PRO_5046056651" description="Secreted protein" evidence="1">
    <location>
        <begin position="21"/>
        <end position="89"/>
    </location>
</feature>
<dbReference type="EMBL" id="CP089982">
    <property type="protein sequence ID" value="WXA96800.1"/>
    <property type="molecule type" value="Genomic_DNA"/>
</dbReference>
<evidence type="ECO:0000256" key="1">
    <source>
        <dbReference type="SAM" id="SignalP"/>
    </source>
</evidence>
<organism evidence="2 3">
    <name type="scientific">Pendulispora brunnea</name>
    <dbReference type="NCBI Taxonomy" id="2905690"/>
    <lineage>
        <taxon>Bacteria</taxon>
        <taxon>Pseudomonadati</taxon>
        <taxon>Myxococcota</taxon>
        <taxon>Myxococcia</taxon>
        <taxon>Myxococcales</taxon>
        <taxon>Sorangiineae</taxon>
        <taxon>Pendulisporaceae</taxon>
        <taxon>Pendulispora</taxon>
    </lineage>
</organism>
<sequence length="89" mass="9446">MKTVRLALVVLLLAAPTACALFTADRARTALDVAHIVCLLGQAESDDATIARICGIEEGLYPEMRRILEAQRVASRRFAAAHASDAGAP</sequence>
<keyword evidence="3" id="KW-1185">Reference proteome</keyword>
<proteinExistence type="predicted"/>
<protein>
    <recommendedName>
        <fullName evidence="4">Secreted protein</fullName>
    </recommendedName>
</protein>
<evidence type="ECO:0000313" key="3">
    <source>
        <dbReference type="Proteomes" id="UP001379533"/>
    </source>
</evidence>
<feature type="signal peptide" evidence="1">
    <location>
        <begin position="1"/>
        <end position="20"/>
    </location>
</feature>
<gene>
    <name evidence="2" type="ORF">LZC95_08115</name>
</gene>
<name>A0ABZ2KIB1_9BACT</name>
<dbReference type="RefSeq" id="WP_394847416.1">
    <property type="nucleotide sequence ID" value="NZ_CP089982.1"/>
</dbReference>
<evidence type="ECO:0000313" key="2">
    <source>
        <dbReference type="EMBL" id="WXA96800.1"/>
    </source>
</evidence>
<reference evidence="2 3" key="1">
    <citation type="submission" date="2021-12" db="EMBL/GenBank/DDBJ databases">
        <title>Discovery of the Pendulisporaceae a myxobacterial family with distinct sporulation behavior and unique specialized metabolism.</title>
        <authorList>
            <person name="Garcia R."/>
            <person name="Popoff A."/>
            <person name="Bader C.D."/>
            <person name="Loehr J."/>
            <person name="Walesch S."/>
            <person name="Walt C."/>
            <person name="Boldt J."/>
            <person name="Bunk B."/>
            <person name="Haeckl F.J.F.P.J."/>
            <person name="Gunesch A.P."/>
            <person name="Birkelbach J."/>
            <person name="Nuebel U."/>
            <person name="Pietschmann T."/>
            <person name="Bach T."/>
            <person name="Mueller R."/>
        </authorList>
    </citation>
    <scope>NUCLEOTIDE SEQUENCE [LARGE SCALE GENOMIC DNA]</scope>
    <source>
        <strain evidence="2 3">MSr12523</strain>
    </source>
</reference>
<accession>A0ABZ2KIB1</accession>
<keyword evidence="1" id="KW-0732">Signal</keyword>
<dbReference type="Proteomes" id="UP001379533">
    <property type="component" value="Chromosome"/>
</dbReference>